<sequence length="828" mass="92920">MDTSRKYQSVSNNTSTANSSDSDLSVSNSPVPIKPSSLANRKPPPPPPYSDDEEDNFESVSSTTASTPTSTTPPTSTQPSIYLSTASVSTACASSVNESQVNVALDSSIVRERQQRNDLLHLFEIEDRGDSQRLTCTVEYVDDYLLRISQQVRIPRYSHKKLPPKPPMNATSSPTSSSPTSSVASPYNEDDQSSIPSSQSTDALDRLEKVEEQAADDKPTRHSLVASRALLFQNTGLSKFAKPRAPSTLVRQPRNTDTNTSVRSNRSDTSFVTHTARVTRTESLSPTSTPSNLLTPPPVPPKSLKPKRDLSPSTPEDFTPSLQISQKIPSPLLRQEESKRLSFHATPTPESKVQREKIPRERVLGPHVIDFVTQLTFPNHSNCYLVHLAAKYNHVDILHWLLDCCCDETCPKSPSTPSTDALEIPHSKKCISRQKKLWSLQDKQGMTPLYYSVAGNDIGQKTQDACVFLCSQSIVQEKQLNFLIDPYGNLPIVLALKRKDLELADMLQLFGAKLDITVGIGVLGESLLHSAFRDCDVPVSEYIIKAMPRLIFKKNQREEHALFACLRDYRSINTHSSNSSSNLLELTERKTYSERRQSSLVFTNTSTSLNNNNKYFLFLKHILVNGNQLFGVEIFEKALLMKNAFGNNILMQAVAFNDVDSFKTICRYLFEYSMKQVEKHKLLTSMALDRDRDGRTILHLSIDFAIKMLSKKPEDFLAWFNGFEWLFVWLEQNFLCLTNNVQFTKSQSLHSFLMQKDNSGKTVFDMVAMQDIKKTEWKSIKESLQTAADKWIQNKPVSGTGSALEASEASEKQSLVSLFKNKMKKSNK</sequence>
<feature type="compositionally biased region" description="Low complexity" evidence="1">
    <location>
        <begin position="59"/>
        <end position="80"/>
    </location>
</feature>
<dbReference type="RefSeq" id="XP_044545874.1">
    <property type="nucleotide sequence ID" value="XM_044698307.1"/>
</dbReference>
<evidence type="ECO:0008006" key="4">
    <source>
        <dbReference type="Google" id="ProtNLM"/>
    </source>
</evidence>
<feature type="compositionally biased region" description="Low complexity" evidence="1">
    <location>
        <begin position="283"/>
        <end position="294"/>
    </location>
</feature>
<feature type="compositionally biased region" description="Polar residues" evidence="1">
    <location>
        <begin position="193"/>
        <end position="202"/>
    </location>
</feature>
<dbReference type="AlphaFoldDB" id="A0AA88KFT4"/>
<proteinExistence type="predicted"/>
<dbReference type="EMBL" id="PYSW02000032">
    <property type="protein sequence ID" value="KAG2378612.1"/>
    <property type="molecule type" value="Genomic_DNA"/>
</dbReference>
<reference evidence="2 3" key="1">
    <citation type="journal article" date="2018" name="BMC Genomics">
        <title>The genome of Naegleria lovaniensis, the basis for a comparative approach to unravel pathogenicity factors of the human pathogenic amoeba N. fowleri.</title>
        <authorList>
            <person name="Liechti N."/>
            <person name="Schurch N."/>
            <person name="Bruggmann R."/>
            <person name="Wittwer M."/>
        </authorList>
    </citation>
    <scope>NUCLEOTIDE SEQUENCE [LARGE SCALE GENOMIC DNA]</scope>
    <source>
        <strain evidence="2 3">ATCC 30569</strain>
    </source>
</reference>
<evidence type="ECO:0000256" key="1">
    <source>
        <dbReference type="SAM" id="MobiDB-lite"/>
    </source>
</evidence>
<dbReference type="GeneID" id="68100705"/>
<comment type="caution">
    <text evidence="2">The sequence shown here is derived from an EMBL/GenBank/DDBJ whole genome shotgun (WGS) entry which is preliminary data.</text>
</comment>
<gene>
    <name evidence="2" type="ORF">C9374_008251</name>
</gene>
<dbReference type="Proteomes" id="UP000816034">
    <property type="component" value="Unassembled WGS sequence"/>
</dbReference>
<feature type="region of interest" description="Disordered" evidence="1">
    <location>
        <begin position="242"/>
        <end position="331"/>
    </location>
</feature>
<dbReference type="SUPFAM" id="SSF48403">
    <property type="entry name" value="Ankyrin repeat"/>
    <property type="match status" value="1"/>
</dbReference>
<protein>
    <recommendedName>
        <fullName evidence="4">Ankyrin repeat-containing protein</fullName>
    </recommendedName>
</protein>
<evidence type="ECO:0000313" key="2">
    <source>
        <dbReference type="EMBL" id="KAG2378612.1"/>
    </source>
</evidence>
<keyword evidence="3" id="KW-1185">Reference proteome</keyword>
<accession>A0AA88KFT4</accession>
<feature type="compositionally biased region" description="Low complexity" evidence="1">
    <location>
        <begin position="9"/>
        <end position="29"/>
    </location>
</feature>
<dbReference type="InterPro" id="IPR002110">
    <property type="entry name" value="Ankyrin_rpt"/>
</dbReference>
<organism evidence="2 3">
    <name type="scientific">Naegleria lovaniensis</name>
    <name type="common">Amoeba</name>
    <dbReference type="NCBI Taxonomy" id="51637"/>
    <lineage>
        <taxon>Eukaryota</taxon>
        <taxon>Discoba</taxon>
        <taxon>Heterolobosea</taxon>
        <taxon>Tetramitia</taxon>
        <taxon>Eutetramitia</taxon>
        <taxon>Vahlkampfiidae</taxon>
        <taxon>Naegleria</taxon>
    </lineage>
</organism>
<feature type="compositionally biased region" description="Polar residues" evidence="1">
    <location>
        <begin position="311"/>
        <end position="328"/>
    </location>
</feature>
<feature type="region of interest" description="Disordered" evidence="1">
    <location>
        <begin position="157"/>
        <end position="203"/>
    </location>
</feature>
<name>A0AA88KFT4_NAELO</name>
<dbReference type="Gene3D" id="1.25.40.20">
    <property type="entry name" value="Ankyrin repeat-containing domain"/>
    <property type="match status" value="1"/>
</dbReference>
<feature type="compositionally biased region" description="Polar residues" evidence="1">
    <location>
        <begin position="249"/>
        <end position="282"/>
    </location>
</feature>
<feature type="compositionally biased region" description="Low complexity" evidence="1">
    <location>
        <begin position="170"/>
        <end position="186"/>
    </location>
</feature>
<feature type="region of interest" description="Disordered" evidence="1">
    <location>
        <begin position="1"/>
        <end position="80"/>
    </location>
</feature>
<dbReference type="InterPro" id="IPR036770">
    <property type="entry name" value="Ankyrin_rpt-contain_sf"/>
</dbReference>
<evidence type="ECO:0000313" key="3">
    <source>
        <dbReference type="Proteomes" id="UP000816034"/>
    </source>
</evidence>
<dbReference type="SMART" id="SM00248">
    <property type="entry name" value="ANK"/>
    <property type="match status" value="5"/>
</dbReference>